<dbReference type="InterPro" id="IPR025724">
    <property type="entry name" value="GAG-pre-integrase_dom"/>
</dbReference>
<feature type="compositionally biased region" description="Acidic residues" evidence="1">
    <location>
        <begin position="1093"/>
        <end position="1107"/>
    </location>
</feature>
<comment type="caution">
    <text evidence="4">The sequence shown here is derived from an EMBL/GenBank/DDBJ whole genome shotgun (WGS) entry which is preliminary data.</text>
</comment>
<feature type="domain" description="Reverse transcriptase Ty1/copia-type" evidence="2">
    <location>
        <begin position="618"/>
        <end position="709"/>
    </location>
</feature>
<dbReference type="Pfam" id="PF13976">
    <property type="entry name" value="gag_pre-integrs"/>
    <property type="match status" value="1"/>
</dbReference>
<dbReference type="Pfam" id="PF07727">
    <property type="entry name" value="RVT_2"/>
    <property type="match status" value="1"/>
</dbReference>
<feature type="compositionally biased region" description="Acidic residues" evidence="1">
    <location>
        <begin position="1020"/>
        <end position="1045"/>
    </location>
</feature>
<feature type="compositionally biased region" description="Polar residues" evidence="1">
    <location>
        <begin position="1052"/>
        <end position="1063"/>
    </location>
</feature>
<protein>
    <submittedName>
        <fullName evidence="4">Integrase, catalytic region, zinc finger, CCHC-type, peptidase aspartic, catalytic</fullName>
    </submittedName>
</protein>
<proteinExistence type="predicted"/>
<evidence type="ECO:0000259" key="3">
    <source>
        <dbReference type="Pfam" id="PF13976"/>
    </source>
</evidence>
<feature type="compositionally biased region" description="Polar residues" evidence="1">
    <location>
        <begin position="1263"/>
        <end position="1272"/>
    </location>
</feature>
<dbReference type="EMBL" id="BKCJ010054474">
    <property type="protein sequence ID" value="GEW34286.1"/>
    <property type="molecule type" value="Genomic_DNA"/>
</dbReference>
<feature type="compositionally biased region" description="Polar residues" evidence="1">
    <location>
        <begin position="149"/>
        <end position="163"/>
    </location>
</feature>
<feature type="compositionally biased region" description="Low complexity" evidence="1">
    <location>
        <begin position="1226"/>
        <end position="1236"/>
    </location>
</feature>
<evidence type="ECO:0000313" key="4">
    <source>
        <dbReference type="EMBL" id="GEW34286.1"/>
    </source>
</evidence>
<reference evidence="4" key="1">
    <citation type="journal article" date="2019" name="Sci. Rep.">
        <title>Draft genome of Tanacetum cinerariifolium, the natural source of mosquito coil.</title>
        <authorList>
            <person name="Yamashiro T."/>
            <person name="Shiraishi A."/>
            <person name="Satake H."/>
            <person name="Nakayama K."/>
        </authorList>
    </citation>
    <scope>NUCLEOTIDE SEQUENCE</scope>
</reference>
<name>A0A699GUD7_TANCI</name>
<feature type="region of interest" description="Disordered" evidence="1">
    <location>
        <begin position="996"/>
        <end position="1119"/>
    </location>
</feature>
<feature type="compositionally biased region" description="Basic and acidic residues" evidence="1">
    <location>
        <begin position="1246"/>
        <end position="1262"/>
    </location>
</feature>
<evidence type="ECO:0000256" key="1">
    <source>
        <dbReference type="SAM" id="MobiDB-lite"/>
    </source>
</evidence>
<accession>A0A699GUD7</accession>
<feature type="region of interest" description="Disordered" evidence="1">
    <location>
        <begin position="1188"/>
        <end position="1273"/>
    </location>
</feature>
<gene>
    <name evidence="4" type="ORF">Tci_206262</name>
</gene>
<evidence type="ECO:0000259" key="2">
    <source>
        <dbReference type="Pfam" id="PF07727"/>
    </source>
</evidence>
<organism evidence="4">
    <name type="scientific">Tanacetum cinerariifolium</name>
    <name type="common">Dalmatian daisy</name>
    <name type="synonym">Chrysanthemum cinerariifolium</name>
    <dbReference type="NCBI Taxonomy" id="118510"/>
    <lineage>
        <taxon>Eukaryota</taxon>
        <taxon>Viridiplantae</taxon>
        <taxon>Streptophyta</taxon>
        <taxon>Embryophyta</taxon>
        <taxon>Tracheophyta</taxon>
        <taxon>Spermatophyta</taxon>
        <taxon>Magnoliopsida</taxon>
        <taxon>eudicotyledons</taxon>
        <taxon>Gunneridae</taxon>
        <taxon>Pentapetalae</taxon>
        <taxon>asterids</taxon>
        <taxon>campanulids</taxon>
        <taxon>Asterales</taxon>
        <taxon>Asteraceae</taxon>
        <taxon>Asteroideae</taxon>
        <taxon>Anthemideae</taxon>
        <taxon>Anthemidinae</taxon>
        <taxon>Tanacetum</taxon>
    </lineage>
</organism>
<dbReference type="InterPro" id="IPR013103">
    <property type="entry name" value="RVT_2"/>
</dbReference>
<feature type="domain" description="GAG-pre-integrase" evidence="3">
    <location>
        <begin position="316"/>
        <end position="388"/>
    </location>
</feature>
<feature type="region of interest" description="Disordered" evidence="1">
    <location>
        <begin position="149"/>
        <end position="187"/>
    </location>
</feature>
<sequence>MTLADKAIFLGANNRPPMLKKNMYDSWKSRMELYMMNRHHGRMILKFVVNGPLIWPTIEENEVTRPRKYSKLSPMDAIQADCDVKQGDDPIDAINHIMSFLLAVVTSCYPTTNSELRNSSNPRQQVTINDGRVTLQPVQGRQISFATGVKLSTSASRSQPSSNTKKEKIQRPPSSTQTKKVKSHPRTIKSGLKNKNCVVEPKGTALVQHSKLNVNSKLICIKCNGCMISDNHDLYALNVINDVNARPKSKSIKKTSKRKIGNVMISRVYYLEELGYNLLYVRKLCDSNLEVAFHQHTCFIHNLEGVDLLTGSQGNNLYTLSIRDMIASSPICLLSKASKTKSWLWHRCLSHLNVNKLNHLARHGLVRGLPKLKFKKGHLCSACAMGKSKKKPHKPKSEDTNQEKLFFCTWIFVAQCMLQVLMERSTSSLLSMITLDLHGLEPALHEMTPATISSGFVPNPPLLSPVDLPTPEVIALIAKVVASEPAALTGSPSSTTIDQDAPSLNVAHMNNDPFFGISISKNISEASSSSDVIPTVVHTASPNLEHVNKWTKDHPLDNIIGELERPVSTRLQLHEQALFCYYDSFLSLLEPETYKDALTQSCWIEANQEELNEFERLEVWELVSHLDKVIVITLKWIYKVKLDELGGTLKNKARLVAHGYRQEEGIDFEEYFALVARLEAIRIFLAFATHMNMIVYEMDVKTAFYEKKFMSANQMDLWIKKSKSYADDGKISFFLGLQIFQSHRGIFLNQSKYALESLKKYGMESSNPVDTLLVKKSKLDEDPQGKSIDPTYYRRMVGTLMYLIAIRPDLTFVALDDALVALADRLEFEKYNMRLKTDIKPKEATFQVALDALALTSFYQAFLITVEIFPKITRQQFKEPPLEHDILSFLRDPRHFGDIHYITNVSIDYLHQPWRAIATIINKCLSGKDTAYEDSSVSCSNSLRLKYSAKVAKTDKKKQPTKIPKTKGLDVLTEIALTKVEQIKLATKRNKKDFHTSYTNGLGYGVRPAIPDVPKHNSESDEESWTFSQGEEDVDKETNVNDDSEETKSHNDGYNLTHPNLSTYKEDDEKEEEKADDEEMSSDQRVSTPPEYELTEEEENKEGDDIDIEGKHEQDEEDDLYRDVNINMERNDDKIISAQSNQDIKDTYVTLTTVPPVVQQQSSSISSDLVDSTMKTIIKEQVQAQVSKIMPKIEKPPAGSNRGSKRRRSDKEDELSQEPTQKKSKSTSSSKGASRSQPKSLGKSAYAEEHGQKVDDLKDQTHQEFNTGNNDVTRVREALDDDESQWNLSSSSTPNCEWHKTKTVDNRLPQPWITQMDQAFDTQSLFNEFLATPIDFSSFIMNRLKIDNLTQEDDQLYKFREGDFKRLRRQDIEDILLLLVQSKLYNLKLEECDGTLNHVRTALNDITTEIKMDYLSKRKWSKQDKQRDRVIINAIDKKLRDRRLMRNLEKFIGGRPYWRDLRLLERTI</sequence>
<feature type="compositionally biased region" description="Acidic residues" evidence="1">
    <location>
        <begin position="1066"/>
        <end position="1081"/>
    </location>
</feature>